<evidence type="ECO:0000256" key="1">
    <source>
        <dbReference type="ARBA" id="ARBA00004613"/>
    </source>
</evidence>
<keyword evidence="8" id="KW-1185">Reference proteome</keyword>
<evidence type="ECO:0000256" key="3">
    <source>
        <dbReference type="ARBA" id="ARBA00022737"/>
    </source>
</evidence>
<evidence type="ECO:0000256" key="4">
    <source>
        <dbReference type="ARBA" id="ARBA00023277"/>
    </source>
</evidence>
<keyword evidence="2" id="KW-0964">Secreted</keyword>
<dbReference type="Proteomes" id="UP000799778">
    <property type="component" value="Unassembled WGS sequence"/>
</dbReference>
<keyword evidence="7" id="KW-0378">Hydrolase</keyword>
<accession>A0A6A5X8N3</accession>
<sequence>MKAHSIISVPAILAWLSQFDHVVAYDALMQNRGLCTPLAQGYEQVDDAPAINDALKKCGDGGTIVLPADQTYSIRTPIIFSPCRNCDVQIEGRLIIANDWSYWNNVDSTLTFTGVQGARVRSLTGRGVIDGNAISYYRGRWDGGISTYKPFAHITNGSTDIHFDNLVMKNVMHRFFRVDGQSSGVAIMNMNMSMEEQWGRYSRNEHDAVAIELGETHSITVSNVSISLRSRVEHGGTVGICLAIDVDTHNVTASDIDCRGAWGGALIAMNIIGTIRPTAAQQLDTISDILISNLTFDGDTATGFRSYGFDSVIRNIVWDGVTVINGNPATASLCWLKTHTSTPYYPTCMQHLRSHITDVWFKDFRGKVGQMPTGETWGAVNGQTVTEYHFDGWQNSTIAAR</sequence>
<dbReference type="GO" id="GO:0005576">
    <property type="term" value="C:extracellular region"/>
    <property type="evidence" value="ECO:0007669"/>
    <property type="project" value="UniProtKB-SubCell"/>
</dbReference>
<dbReference type="InterPro" id="IPR012334">
    <property type="entry name" value="Pectin_lyas_fold"/>
</dbReference>
<gene>
    <name evidence="7" type="ORF">BU24DRAFT_415237</name>
</gene>
<evidence type="ECO:0000313" key="8">
    <source>
        <dbReference type="Proteomes" id="UP000799778"/>
    </source>
</evidence>
<feature type="chain" id="PRO_5025405718" evidence="6">
    <location>
        <begin position="25"/>
        <end position="401"/>
    </location>
</feature>
<feature type="signal peptide" evidence="6">
    <location>
        <begin position="1"/>
        <end position="24"/>
    </location>
</feature>
<keyword evidence="5" id="KW-0624">Polysaccharide degradation</keyword>
<evidence type="ECO:0000256" key="6">
    <source>
        <dbReference type="SAM" id="SignalP"/>
    </source>
</evidence>
<evidence type="ECO:0000313" key="7">
    <source>
        <dbReference type="EMBL" id="KAF2009318.1"/>
    </source>
</evidence>
<protein>
    <submittedName>
        <fullName evidence="7">Glycoside hydrolase family 28 protein</fullName>
    </submittedName>
</protein>
<proteinExistence type="predicted"/>
<dbReference type="OrthoDB" id="187139at2759"/>
<dbReference type="GeneID" id="54283673"/>
<dbReference type="AlphaFoldDB" id="A0A6A5X8N3"/>
<dbReference type="GO" id="GO:0000272">
    <property type="term" value="P:polysaccharide catabolic process"/>
    <property type="evidence" value="ECO:0007669"/>
    <property type="project" value="UniProtKB-KW"/>
</dbReference>
<name>A0A6A5X8N3_9PLEO</name>
<keyword evidence="3" id="KW-0677">Repeat</keyword>
<dbReference type="SUPFAM" id="SSF51126">
    <property type="entry name" value="Pectin lyase-like"/>
    <property type="match status" value="1"/>
</dbReference>
<keyword evidence="4" id="KW-0119">Carbohydrate metabolism</keyword>
<dbReference type="Gene3D" id="2.160.20.10">
    <property type="entry name" value="Single-stranded right-handed beta-helix, Pectin lyase-like"/>
    <property type="match status" value="1"/>
</dbReference>
<evidence type="ECO:0000256" key="2">
    <source>
        <dbReference type="ARBA" id="ARBA00022525"/>
    </source>
</evidence>
<dbReference type="PANTHER" id="PTHR31736">
    <property type="match status" value="1"/>
</dbReference>
<reference evidence="7" key="1">
    <citation type="journal article" date="2020" name="Stud. Mycol.">
        <title>101 Dothideomycetes genomes: a test case for predicting lifestyles and emergence of pathogens.</title>
        <authorList>
            <person name="Haridas S."/>
            <person name="Albert R."/>
            <person name="Binder M."/>
            <person name="Bloem J."/>
            <person name="Labutti K."/>
            <person name="Salamov A."/>
            <person name="Andreopoulos B."/>
            <person name="Baker S."/>
            <person name="Barry K."/>
            <person name="Bills G."/>
            <person name="Bluhm B."/>
            <person name="Cannon C."/>
            <person name="Castanera R."/>
            <person name="Culley D."/>
            <person name="Daum C."/>
            <person name="Ezra D."/>
            <person name="Gonzalez J."/>
            <person name="Henrissat B."/>
            <person name="Kuo A."/>
            <person name="Liang C."/>
            <person name="Lipzen A."/>
            <person name="Lutzoni F."/>
            <person name="Magnuson J."/>
            <person name="Mondo S."/>
            <person name="Nolan M."/>
            <person name="Ohm R."/>
            <person name="Pangilinan J."/>
            <person name="Park H.-J."/>
            <person name="Ramirez L."/>
            <person name="Alfaro M."/>
            <person name="Sun H."/>
            <person name="Tritt A."/>
            <person name="Yoshinaga Y."/>
            <person name="Zwiers L.-H."/>
            <person name="Turgeon B."/>
            <person name="Goodwin S."/>
            <person name="Spatafora J."/>
            <person name="Crous P."/>
            <person name="Grigoriev I."/>
        </authorList>
    </citation>
    <scope>NUCLEOTIDE SEQUENCE</scope>
    <source>
        <strain evidence="7">CBS 175.79</strain>
    </source>
</reference>
<evidence type="ECO:0000256" key="5">
    <source>
        <dbReference type="ARBA" id="ARBA00023326"/>
    </source>
</evidence>
<organism evidence="7 8">
    <name type="scientific">Aaosphaeria arxii CBS 175.79</name>
    <dbReference type="NCBI Taxonomy" id="1450172"/>
    <lineage>
        <taxon>Eukaryota</taxon>
        <taxon>Fungi</taxon>
        <taxon>Dikarya</taxon>
        <taxon>Ascomycota</taxon>
        <taxon>Pezizomycotina</taxon>
        <taxon>Dothideomycetes</taxon>
        <taxon>Pleosporomycetidae</taxon>
        <taxon>Pleosporales</taxon>
        <taxon>Pleosporales incertae sedis</taxon>
        <taxon>Aaosphaeria</taxon>
    </lineage>
</organism>
<dbReference type="GO" id="GO:0016787">
    <property type="term" value="F:hydrolase activity"/>
    <property type="evidence" value="ECO:0007669"/>
    <property type="project" value="UniProtKB-KW"/>
</dbReference>
<dbReference type="InterPro" id="IPR011050">
    <property type="entry name" value="Pectin_lyase_fold/virulence"/>
</dbReference>
<keyword evidence="6" id="KW-0732">Signal</keyword>
<dbReference type="EMBL" id="ML978079">
    <property type="protein sequence ID" value="KAF2009318.1"/>
    <property type="molecule type" value="Genomic_DNA"/>
</dbReference>
<dbReference type="PANTHER" id="PTHR31736:SF9">
    <property type="entry name" value="ENDO-XYLOGALACTURONAN HYDROLASE A-RELATED"/>
    <property type="match status" value="1"/>
</dbReference>
<dbReference type="RefSeq" id="XP_033377657.1">
    <property type="nucleotide sequence ID" value="XM_033526276.1"/>
</dbReference>
<comment type="subcellular location">
    <subcellularLocation>
        <location evidence="1">Secreted</location>
    </subcellularLocation>
</comment>